<evidence type="ECO:0000313" key="2">
    <source>
        <dbReference type="Proteomes" id="UP001165064"/>
    </source>
</evidence>
<name>A0ACB5SVV8_AMBMO</name>
<comment type="caution">
    <text evidence="1">The sequence shown here is derived from an EMBL/GenBank/DDBJ whole genome shotgun (WGS) entry which is preliminary data.</text>
</comment>
<dbReference type="EMBL" id="BSXS01000846">
    <property type="protein sequence ID" value="GME74136.1"/>
    <property type="molecule type" value="Genomic_DNA"/>
</dbReference>
<evidence type="ECO:0000313" key="1">
    <source>
        <dbReference type="EMBL" id="GME74136.1"/>
    </source>
</evidence>
<accession>A0ACB5SVV8</accession>
<keyword evidence="2" id="KW-1185">Reference proteome</keyword>
<gene>
    <name evidence="1" type="ORF">Amon02_000165700</name>
</gene>
<sequence length="246" mass="28562">MSNQTSTAAKRLWKEYRDITHPKTGLQQVRVDVDEDNIFIWRVALLVLDPESDYKGAYLKGQLKFPTNYPFSPPSFKFTPPIYHPNVYNDGRLCISILHEAQEQTDEPLNETWSPVQSVESVLLSVLSLLEDPNISSPANVDAAVAWKKNKPEYKRRVENEVKRSRANMPEGFVFPDLNDLANKKNDDEESQIDEQEDEWWEQNYEDEDDEDDGEYDEFEEEDDDDDDQEDEEMEDAKEGQNGSSK</sequence>
<dbReference type="Proteomes" id="UP001165064">
    <property type="component" value="Unassembled WGS sequence"/>
</dbReference>
<reference evidence="1" key="1">
    <citation type="submission" date="2023-04" db="EMBL/GenBank/DDBJ databases">
        <title>Ambrosiozyma monospora NBRC 10751.</title>
        <authorList>
            <person name="Ichikawa N."/>
            <person name="Sato H."/>
            <person name="Tonouchi N."/>
        </authorList>
    </citation>
    <scope>NUCLEOTIDE SEQUENCE</scope>
    <source>
        <strain evidence="1">NBRC 10751</strain>
    </source>
</reference>
<protein>
    <submittedName>
        <fullName evidence="1">Unnamed protein product</fullName>
    </submittedName>
</protein>
<proteinExistence type="predicted"/>
<organism evidence="1 2">
    <name type="scientific">Ambrosiozyma monospora</name>
    <name type="common">Yeast</name>
    <name type="synonym">Endomycopsis monosporus</name>
    <dbReference type="NCBI Taxonomy" id="43982"/>
    <lineage>
        <taxon>Eukaryota</taxon>
        <taxon>Fungi</taxon>
        <taxon>Dikarya</taxon>
        <taxon>Ascomycota</taxon>
        <taxon>Saccharomycotina</taxon>
        <taxon>Pichiomycetes</taxon>
        <taxon>Pichiales</taxon>
        <taxon>Pichiaceae</taxon>
        <taxon>Ambrosiozyma</taxon>
    </lineage>
</organism>